<evidence type="ECO:0000313" key="1">
    <source>
        <dbReference type="EMBL" id="KGG10529.1"/>
    </source>
</evidence>
<gene>
    <name evidence="1" type="ORF">EV01_0157</name>
</gene>
<evidence type="ECO:0008006" key="3">
    <source>
        <dbReference type="Google" id="ProtNLM"/>
    </source>
</evidence>
<dbReference type="EMBL" id="JNAR01000002">
    <property type="protein sequence ID" value="KGG10529.1"/>
    <property type="molecule type" value="Genomic_DNA"/>
</dbReference>
<dbReference type="AlphaFoldDB" id="A0A0A2BD20"/>
<accession>A0A0A2BD20</accession>
<sequence length="206" mass="24196">MNNKIIIHNQNNKFNFVEDSFYNHIHDILALVILKASKNGSLRVLDYGSNILPWANLKNKINIDKLKVFIYDPFCSNNKYERNIDDIQIDSSLESIMSRNYDLSIFGSSTQYIEGLFELLESNKNLLSKYILFTHTPLSIKKNFESLQFTGYKGKQYVRSIDELFTFFEIRGYEISFKSVIDNKFASVEKKYLDRTIYTNILFSKK</sequence>
<evidence type="ECO:0000313" key="2">
    <source>
        <dbReference type="Proteomes" id="UP000030481"/>
    </source>
</evidence>
<proteinExistence type="predicted"/>
<protein>
    <recommendedName>
        <fullName evidence="3">SAM-dependent methyltransferase</fullName>
    </recommendedName>
</protein>
<reference evidence="2" key="1">
    <citation type="journal article" date="2014" name="Sci. Data">
        <title>Genomes of diverse isolates of the marine cyanobacterium Prochlorococcus.</title>
        <authorList>
            <person name="Biller S."/>
            <person name="Berube P."/>
            <person name="Thompson J."/>
            <person name="Kelly L."/>
            <person name="Roggensack S."/>
            <person name="Awad L."/>
            <person name="Roache-Johnson K."/>
            <person name="Ding H."/>
            <person name="Giovannoni S.J."/>
            <person name="Moore L.R."/>
            <person name="Chisholm S.W."/>
        </authorList>
    </citation>
    <scope>NUCLEOTIDE SEQUENCE [LARGE SCALE GENOMIC DNA]</scope>
</reference>
<comment type="caution">
    <text evidence="1">The sequence shown here is derived from an EMBL/GenBank/DDBJ whole genome shotgun (WGS) entry which is preliminary data.</text>
</comment>
<name>A0A0A2BD20_PROMR</name>
<dbReference type="Proteomes" id="UP000030481">
    <property type="component" value="Unassembled WGS sequence"/>
</dbReference>
<organism evidence="1 2">
    <name type="scientific">Prochlorococcus marinus str. MIT 9401</name>
    <dbReference type="NCBI Taxonomy" id="167551"/>
    <lineage>
        <taxon>Bacteria</taxon>
        <taxon>Bacillati</taxon>
        <taxon>Cyanobacteriota</taxon>
        <taxon>Cyanophyceae</taxon>
        <taxon>Synechococcales</taxon>
        <taxon>Prochlorococcaceae</taxon>
        <taxon>Prochlorococcus</taxon>
    </lineage>
</organism>